<organism evidence="1 2">
    <name type="scientific">Puccinia sorghi</name>
    <dbReference type="NCBI Taxonomy" id="27349"/>
    <lineage>
        <taxon>Eukaryota</taxon>
        <taxon>Fungi</taxon>
        <taxon>Dikarya</taxon>
        <taxon>Basidiomycota</taxon>
        <taxon>Pucciniomycotina</taxon>
        <taxon>Pucciniomycetes</taxon>
        <taxon>Pucciniales</taxon>
        <taxon>Pucciniaceae</taxon>
        <taxon>Puccinia</taxon>
    </lineage>
</organism>
<keyword evidence="2" id="KW-1185">Reference proteome</keyword>
<protein>
    <submittedName>
        <fullName evidence="1">Uncharacterized protein</fullName>
    </submittedName>
</protein>
<name>A0A0L6UZ20_9BASI</name>
<dbReference type="VEuPathDB" id="FungiDB:VP01_3135g1"/>
<proteinExistence type="predicted"/>
<feature type="non-terminal residue" evidence="1">
    <location>
        <position position="98"/>
    </location>
</feature>
<gene>
    <name evidence="1" type="ORF">VP01_3135g1</name>
</gene>
<comment type="caution">
    <text evidence="1">The sequence shown here is derived from an EMBL/GenBank/DDBJ whole genome shotgun (WGS) entry which is preliminary data.</text>
</comment>
<accession>A0A0L6UZ20</accession>
<evidence type="ECO:0000313" key="2">
    <source>
        <dbReference type="Proteomes" id="UP000037035"/>
    </source>
</evidence>
<dbReference type="Proteomes" id="UP000037035">
    <property type="component" value="Unassembled WGS sequence"/>
</dbReference>
<dbReference type="AlphaFoldDB" id="A0A0L6UZ20"/>
<evidence type="ECO:0000313" key="1">
    <source>
        <dbReference type="EMBL" id="KNZ53783.1"/>
    </source>
</evidence>
<dbReference type="OrthoDB" id="2505875at2759"/>
<sequence>MLFILISYNGCGSLKPQAIVRCVSSHMWLKKGVQVTQEFEGSKIIKNYVDFSQKKKNVQYIHTVHHLSPFNLIFFFKIELKELIPMIPHTTYKEDYKC</sequence>
<dbReference type="EMBL" id="LAVV01008097">
    <property type="protein sequence ID" value="KNZ53783.1"/>
    <property type="molecule type" value="Genomic_DNA"/>
</dbReference>
<reference evidence="1 2" key="1">
    <citation type="submission" date="2015-08" db="EMBL/GenBank/DDBJ databases">
        <title>Next Generation Sequencing and Analysis of the Genome of Puccinia sorghi L Schw, the Causal Agent of Maize Common Rust.</title>
        <authorList>
            <person name="Rochi L."/>
            <person name="Burguener G."/>
            <person name="Darino M."/>
            <person name="Turjanski A."/>
            <person name="Kreff E."/>
            <person name="Dieguez M.J."/>
            <person name="Sacco F."/>
        </authorList>
    </citation>
    <scope>NUCLEOTIDE SEQUENCE [LARGE SCALE GENOMIC DNA]</scope>
    <source>
        <strain evidence="1 2">RO10H11247</strain>
    </source>
</reference>